<dbReference type="EMBL" id="CABWKH010000023">
    <property type="protein sequence ID" value="VWQ36074.1"/>
    <property type="molecule type" value="Genomic_DNA"/>
</dbReference>
<gene>
    <name evidence="1" type="ORF">BIFLH23_01288</name>
</gene>
<evidence type="ECO:0008006" key="3">
    <source>
        <dbReference type="Google" id="ProtNLM"/>
    </source>
</evidence>
<accession>A0A8U0LGP6</accession>
<protein>
    <recommendedName>
        <fullName evidence="3">IrrE N-terminal-like domain-containing protein</fullName>
    </recommendedName>
</protein>
<dbReference type="AlphaFoldDB" id="A0A8U0LGP6"/>
<comment type="caution">
    <text evidence="1">The sequence shown here is derived from an EMBL/GenBank/DDBJ whole genome shotgun (WGS) entry which is preliminary data.</text>
</comment>
<reference evidence="1 2" key="1">
    <citation type="submission" date="2019-10" db="EMBL/GenBank/DDBJ databases">
        <authorList>
            <consortium name="Melissa Lawson"/>
            <person name="O'neill I."/>
        </authorList>
    </citation>
    <scope>NUCLEOTIDE SEQUENCE [LARGE SCALE GENOMIC DNA]</scope>
    <source>
        <strain evidence="1">LH_23</strain>
    </source>
</reference>
<evidence type="ECO:0000313" key="2">
    <source>
        <dbReference type="Proteomes" id="UP000494246"/>
    </source>
</evidence>
<evidence type="ECO:0000313" key="1">
    <source>
        <dbReference type="EMBL" id="VWQ36074.1"/>
    </source>
</evidence>
<dbReference type="RefSeq" id="WP_007051887.1">
    <property type="nucleotide sequence ID" value="NZ_CABWKH010000023.1"/>
</dbReference>
<proteinExistence type="predicted"/>
<sequence length="137" mass="15793">MRPLPLNLRDTYGHVRMAVYSAGLDVEIRSADHLPNGMMGCYSERTRTILIDRRLPYVAKRCTLVHELVHWSHGDDRCGLHEMRTRAETARLLISPTEYALAERMYDGNVWRIADELEVTSGIINDYRTLLHDRVAA</sequence>
<dbReference type="Gene3D" id="1.10.10.2910">
    <property type="match status" value="1"/>
</dbReference>
<dbReference type="Proteomes" id="UP000494246">
    <property type="component" value="Unassembled WGS sequence"/>
</dbReference>
<organism evidence="1 2">
    <name type="scientific">Bifidobacterium longum subsp. infantis</name>
    <dbReference type="NCBI Taxonomy" id="1682"/>
    <lineage>
        <taxon>Bacteria</taxon>
        <taxon>Bacillati</taxon>
        <taxon>Actinomycetota</taxon>
        <taxon>Actinomycetes</taxon>
        <taxon>Bifidobacteriales</taxon>
        <taxon>Bifidobacteriaceae</taxon>
        <taxon>Bifidobacterium</taxon>
    </lineage>
</organism>
<name>A0A8U0LGP6_BIFLI</name>